<evidence type="ECO:0000313" key="2">
    <source>
        <dbReference type="Proteomes" id="UP000823775"/>
    </source>
</evidence>
<protein>
    <submittedName>
        <fullName evidence="1">Uncharacterized protein</fullName>
    </submittedName>
</protein>
<evidence type="ECO:0000313" key="1">
    <source>
        <dbReference type="EMBL" id="MCE0482081.1"/>
    </source>
</evidence>
<keyword evidence="2" id="KW-1185">Reference proteome</keyword>
<organism evidence="1 2">
    <name type="scientific">Datura stramonium</name>
    <name type="common">Jimsonweed</name>
    <name type="synonym">Common thornapple</name>
    <dbReference type="NCBI Taxonomy" id="4076"/>
    <lineage>
        <taxon>Eukaryota</taxon>
        <taxon>Viridiplantae</taxon>
        <taxon>Streptophyta</taxon>
        <taxon>Embryophyta</taxon>
        <taxon>Tracheophyta</taxon>
        <taxon>Spermatophyta</taxon>
        <taxon>Magnoliopsida</taxon>
        <taxon>eudicotyledons</taxon>
        <taxon>Gunneridae</taxon>
        <taxon>Pentapetalae</taxon>
        <taxon>asterids</taxon>
        <taxon>lamiids</taxon>
        <taxon>Solanales</taxon>
        <taxon>Solanaceae</taxon>
        <taxon>Solanoideae</taxon>
        <taxon>Datureae</taxon>
        <taxon>Datura</taxon>
    </lineage>
</organism>
<name>A0ABS8VMP3_DATST</name>
<dbReference type="EMBL" id="JACEIK010005717">
    <property type="protein sequence ID" value="MCE0482081.1"/>
    <property type="molecule type" value="Genomic_DNA"/>
</dbReference>
<proteinExistence type="predicted"/>
<gene>
    <name evidence="1" type="ORF">HAX54_040473</name>
</gene>
<dbReference type="Proteomes" id="UP000823775">
    <property type="component" value="Unassembled WGS sequence"/>
</dbReference>
<comment type="caution">
    <text evidence="1">The sequence shown here is derived from an EMBL/GenBank/DDBJ whole genome shotgun (WGS) entry which is preliminary data.</text>
</comment>
<sequence length="125" mass="13732">MQLGGVCRSRQWRFSGFISTTRAMRWSLAGEEKNDGEEEGYGRCFTDGGRRGGAVCEGGKNGERGRRERAALVACGRWEEGDGDCGRRRYLVVAECYLAGSRRCRWRRNGGRSAGVNGGSVVLFG</sequence>
<reference evidence="1 2" key="1">
    <citation type="journal article" date="2021" name="BMC Genomics">
        <title>Datura genome reveals duplications of psychoactive alkaloid biosynthetic genes and high mutation rate following tissue culture.</title>
        <authorList>
            <person name="Rajewski A."/>
            <person name="Carter-House D."/>
            <person name="Stajich J."/>
            <person name="Litt A."/>
        </authorList>
    </citation>
    <scope>NUCLEOTIDE SEQUENCE [LARGE SCALE GENOMIC DNA]</scope>
    <source>
        <strain evidence="1">AR-01</strain>
    </source>
</reference>
<accession>A0ABS8VMP3</accession>